<proteinExistence type="predicted"/>
<dbReference type="InterPro" id="IPR000182">
    <property type="entry name" value="GNAT_dom"/>
</dbReference>
<dbReference type="Pfam" id="PF13302">
    <property type="entry name" value="Acetyltransf_3"/>
    <property type="match status" value="1"/>
</dbReference>
<feature type="domain" description="N-acetyltransferase" evidence="1">
    <location>
        <begin position="25"/>
        <end position="168"/>
    </location>
</feature>
<sequence length="169" mass="19347">MTIPVIKTKRLMLRGFDQNDLDAYATICESPDFMKFLSAGKPLTREQAWEQIEYIISHWSEYNYGLWAVVEQSTNKLIGRVGLQYSDDWKGIQIGWALSPQQWGKVYATEAAQAVIDWTFNNQIASELISLIIPENNKSLELAERLGLSYSHDMEYQGIKVFVYKTGGL</sequence>
<dbReference type="PROSITE" id="PS51186">
    <property type="entry name" value="GNAT"/>
    <property type="match status" value="1"/>
</dbReference>
<dbReference type="SUPFAM" id="SSF55729">
    <property type="entry name" value="Acyl-CoA N-acyltransferases (Nat)"/>
    <property type="match status" value="1"/>
</dbReference>
<dbReference type="PANTHER" id="PTHR43792">
    <property type="entry name" value="GNAT FAMILY, PUTATIVE (AFU_ORTHOLOGUE AFUA_3G00765)-RELATED-RELATED"/>
    <property type="match status" value="1"/>
</dbReference>
<dbReference type="InterPro" id="IPR016181">
    <property type="entry name" value="Acyl_CoA_acyltransferase"/>
</dbReference>
<dbReference type="Proteomes" id="UP000569732">
    <property type="component" value="Unassembled WGS sequence"/>
</dbReference>
<dbReference type="PANTHER" id="PTHR43792:SF1">
    <property type="entry name" value="N-ACETYLTRANSFERASE DOMAIN-CONTAINING PROTEIN"/>
    <property type="match status" value="1"/>
</dbReference>
<dbReference type="GO" id="GO:0016747">
    <property type="term" value="F:acyltransferase activity, transferring groups other than amino-acyl groups"/>
    <property type="evidence" value="ECO:0007669"/>
    <property type="project" value="InterPro"/>
</dbReference>
<name>A0A853HVU0_9GAMM</name>
<evidence type="ECO:0000313" key="2">
    <source>
        <dbReference type="EMBL" id="NYZ64529.1"/>
    </source>
</evidence>
<dbReference type="InterPro" id="IPR051531">
    <property type="entry name" value="N-acetyltransferase"/>
</dbReference>
<dbReference type="EMBL" id="JACCKB010000001">
    <property type="protein sequence ID" value="NYZ64529.1"/>
    <property type="molecule type" value="Genomic_DNA"/>
</dbReference>
<organism evidence="2 3">
    <name type="scientific">Spartinivicinus marinus</name>
    <dbReference type="NCBI Taxonomy" id="2994442"/>
    <lineage>
        <taxon>Bacteria</taxon>
        <taxon>Pseudomonadati</taxon>
        <taxon>Pseudomonadota</taxon>
        <taxon>Gammaproteobacteria</taxon>
        <taxon>Oceanospirillales</taxon>
        <taxon>Zooshikellaceae</taxon>
        <taxon>Spartinivicinus</taxon>
    </lineage>
</organism>
<dbReference type="AlphaFoldDB" id="A0A853HVU0"/>
<evidence type="ECO:0000313" key="3">
    <source>
        <dbReference type="Proteomes" id="UP000569732"/>
    </source>
</evidence>
<dbReference type="Gene3D" id="3.40.630.30">
    <property type="match status" value="1"/>
</dbReference>
<gene>
    <name evidence="2" type="ORF">H0A36_00825</name>
</gene>
<keyword evidence="3" id="KW-1185">Reference proteome</keyword>
<dbReference type="RefSeq" id="WP_180566558.1">
    <property type="nucleotide sequence ID" value="NZ_JACCKB010000001.1"/>
</dbReference>
<comment type="caution">
    <text evidence="2">The sequence shown here is derived from an EMBL/GenBank/DDBJ whole genome shotgun (WGS) entry which is preliminary data.</text>
</comment>
<evidence type="ECO:0000259" key="1">
    <source>
        <dbReference type="PROSITE" id="PS51186"/>
    </source>
</evidence>
<accession>A0A853HVU0</accession>
<reference evidence="2 3" key="1">
    <citation type="submission" date="2020-07" db="EMBL/GenBank/DDBJ databases">
        <title>Endozoicomonas sp. nov., isolated from sediment.</title>
        <authorList>
            <person name="Gu T."/>
        </authorList>
    </citation>
    <scope>NUCLEOTIDE SEQUENCE [LARGE SCALE GENOMIC DNA]</scope>
    <source>
        <strain evidence="2 3">SM1973</strain>
    </source>
</reference>
<protein>
    <submittedName>
        <fullName evidence="2">GNAT family N-acetyltransferase</fullName>
    </submittedName>
</protein>